<proteinExistence type="predicted"/>
<accession>F8QD91</accession>
<protein>
    <submittedName>
        <fullName evidence="1">Uncharacterized protein</fullName>
    </submittedName>
</protein>
<keyword evidence="2" id="KW-1185">Reference proteome</keyword>
<dbReference type="Proteomes" id="UP000008063">
    <property type="component" value="Unassembled WGS sequence"/>
</dbReference>
<feature type="non-terminal residue" evidence="1">
    <location>
        <position position="1"/>
    </location>
</feature>
<gene>
    <name evidence="1" type="ORF">SERLA73DRAFT_189261</name>
</gene>
<dbReference type="HOGENOM" id="CLU_2312955_0_0_1"/>
<sequence length="100" mass="11767">NQTNLTQYAADLRYRPQLVFLDVFVRKHVQVRPPYNRHEFYYLDIFTAVFPLPRFLRPQTILQLRGIHRDQAGRALSTRLSWAKFRRALSHEIGQGSGAV</sequence>
<dbReference type="EMBL" id="GL945491">
    <property type="protein sequence ID" value="EGN93562.1"/>
    <property type="molecule type" value="Genomic_DNA"/>
</dbReference>
<dbReference type="InParanoid" id="F8QD91"/>
<organism evidence="2">
    <name type="scientific">Serpula lacrymans var. lacrymans (strain S7.3)</name>
    <name type="common">Dry rot fungus</name>
    <dbReference type="NCBI Taxonomy" id="936435"/>
    <lineage>
        <taxon>Eukaryota</taxon>
        <taxon>Fungi</taxon>
        <taxon>Dikarya</taxon>
        <taxon>Basidiomycota</taxon>
        <taxon>Agaricomycotina</taxon>
        <taxon>Agaricomycetes</taxon>
        <taxon>Agaricomycetidae</taxon>
        <taxon>Boletales</taxon>
        <taxon>Coniophorineae</taxon>
        <taxon>Serpulaceae</taxon>
        <taxon>Serpula</taxon>
    </lineage>
</organism>
<evidence type="ECO:0000313" key="1">
    <source>
        <dbReference type="EMBL" id="EGN93562.1"/>
    </source>
</evidence>
<evidence type="ECO:0000313" key="2">
    <source>
        <dbReference type="Proteomes" id="UP000008063"/>
    </source>
</evidence>
<reference evidence="2" key="1">
    <citation type="journal article" date="2011" name="Science">
        <title>The plant cell wall-decomposing machinery underlies the functional diversity of forest fungi.</title>
        <authorList>
            <person name="Eastwood D.C."/>
            <person name="Floudas D."/>
            <person name="Binder M."/>
            <person name="Majcherczyk A."/>
            <person name="Schneider P."/>
            <person name="Aerts A."/>
            <person name="Asiegbu F.O."/>
            <person name="Baker S.E."/>
            <person name="Barry K."/>
            <person name="Bendiksby M."/>
            <person name="Blumentritt M."/>
            <person name="Coutinho P.M."/>
            <person name="Cullen D."/>
            <person name="de Vries R.P."/>
            <person name="Gathman A."/>
            <person name="Goodell B."/>
            <person name="Henrissat B."/>
            <person name="Ihrmark K."/>
            <person name="Kauserud H."/>
            <person name="Kohler A."/>
            <person name="LaButti K."/>
            <person name="Lapidus A."/>
            <person name="Lavin J.L."/>
            <person name="Lee Y.-H."/>
            <person name="Lindquist E."/>
            <person name="Lilly W."/>
            <person name="Lucas S."/>
            <person name="Morin E."/>
            <person name="Murat C."/>
            <person name="Oguiza J.A."/>
            <person name="Park J."/>
            <person name="Pisabarro A.G."/>
            <person name="Riley R."/>
            <person name="Rosling A."/>
            <person name="Salamov A."/>
            <person name="Schmidt O."/>
            <person name="Schmutz J."/>
            <person name="Skrede I."/>
            <person name="Stenlid J."/>
            <person name="Wiebenga A."/>
            <person name="Xie X."/>
            <person name="Kuees U."/>
            <person name="Hibbett D.S."/>
            <person name="Hoffmeister D."/>
            <person name="Hoegberg N."/>
            <person name="Martin F."/>
            <person name="Grigoriev I.V."/>
            <person name="Watkinson S.C."/>
        </authorList>
    </citation>
    <scope>NUCLEOTIDE SEQUENCE [LARGE SCALE GENOMIC DNA]</scope>
    <source>
        <strain evidence="2">strain S7.3</strain>
    </source>
</reference>
<dbReference type="AlphaFoldDB" id="F8QD91"/>
<name>F8QD91_SERL3</name>